<evidence type="ECO:0000256" key="2">
    <source>
        <dbReference type="SAM" id="MobiDB-lite"/>
    </source>
</evidence>
<feature type="compositionally biased region" description="Low complexity" evidence="2">
    <location>
        <begin position="188"/>
        <end position="214"/>
    </location>
</feature>
<proteinExistence type="predicted"/>
<keyword evidence="4" id="KW-1185">Reference proteome</keyword>
<feature type="region of interest" description="Disordered" evidence="2">
    <location>
        <begin position="187"/>
        <end position="236"/>
    </location>
</feature>
<sequence length="795" mass="83654">MVLVLSDELPVDALLRAQRADHTNLVTPNSAKRQLVTHWALPAVDAVAAEARAAAVQAAADELSYLVSTLPSEIGGSDYVDIDKEPVQPGPPSPAILEQRARMVNVTNMLDGHDHSSYEGKLLLESVDDATVRLLDETLDALERASEDTSRASEISSKAMLMALDKMDDLVMRAGPRRSSTKRLVFDATPETAPGATAASDAAHAPPGDAAQAPPGSPLIDTLSASQPALPGGVGSEDELQRALGEAVANQGRLEHELGLSKTLLAKAHGQLLDAKKRTHEARMRQPGGRCAEGATQTEPEHHRSVFESLHDGLYERDRVIDMLHVELKHAYEIAGITRTRRFPVPLPVPPSVWSEEIEVDSSTTTSVTAKTPERRRAHASEVLLARKDRELVAKDRELVATWLDGVLARTADVVVAEAKMEAKMEAESQQHELVLARTLTAALDELEAECESYQQAADEALALCATHDKAAAAALVASQVASKEAHAKAAAARLVSTAHRSMAQSLRGAAGTQAGANADAAAAIVAAAVAAEGHTIALAALGAEVRELEAALSDTHAKLWALKVHANIGSVIIKRQREEACGAGGGGGGEQLWIQDAKGELLSRGVLPEASSAADEDDDESAPLASPGHPGSSSVASRPPVPSTWAQASGRRPPQQVSPLSAGAEEVFGQPTWLRKPTSAGMGSSRAAGGRKEGTRPYLSPKTVPWEPPQAMTDAERDAERDAPPSARRPMSAATALAQARGSGRSSSLHSSTSAPALPSGGGGSSRDASPLRDHEPDGNRRVSSPQSRYNYIE</sequence>
<reference evidence="4" key="1">
    <citation type="journal article" date="2015" name="PLoS Genet.">
        <title>Genome Sequence and Transcriptome Analyses of Chrysochromulina tobin: Metabolic Tools for Enhanced Algal Fitness in the Prominent Order Prymnesiales (Haptophyceae).</title>
        <authorList>
            <person name="Hovde B.T."/>
            <person name="Deodato C.R."/>
            <person name="Hunsperger H.M."/>
            <person name="Ryken S.A."/>
            <person name="Yost W."/>
            <person name="Jha R.K."/>
            <person name="Patterson J."/>
            <person name="Monnat R.J. Jr."/>
            <person name="Barlow S.B."/>
            <person name="Starkenburg S.R."/>
            <person name="Cattolico R.A."/>
        </authorList>
    </citation>
    <scope>NUCLEOTIDE SEQUENCE</scope>
    <source>
        <strain evidence="4">CCMP291</strain>
    </source>
</reference>
<feature type="region of interest" description="Disordered" evidence="2">
    <location>
        <begin position="279"/>
        <end position="303"/>
    </location>
</feature>
<feature type="compositionally biased region" description="Low complexity" evidence="2">
    <location>
        <begin position="725"/>
        <end position="760"/>
    </location>
</feature>
<keyword evidence="1" id="KW-0175">Coiled coil</keyword>
<gene>
    <name evidence="3" type="ORF">Ctob_013206</name>
</gene>
<protein>
    <submittedName>
        <fullName evidence="3">Uncharacterized protein</fullName>
    </submittedName>
</protein>
<feature type="compositionally biased region" description="Low complexity" evidence="2">
    <location>
        <begin position="680"/>
        <end position="689"/>
    </location>
</feature>
<dbReference type="PANTHER" id="PTHR48125">
    <property type="entry name" value="LP07818P1"/>
    <property type="match status" value="1"/>
</dbReference>
<evidence type="ECO:0000313" key="4">
    <source>
        <dbReference type="Proteomes" id="UP000037460"/>
    </source>
</evidence>
<accession>A0A0M0LPA7</accession>
<dbReference type="EMBL" id="JWZX01000464">
    <property type="protein sequence ID" value="KOO52900.1"/>
    <property type="molecule type" value="Genomic_DNA"/>
</dbReference>
<dbReference type="PANTHER" id="PTHR48125:SF12">
    <property type="entry name" value="AT HOOK TRANSCRIPTION FACTOR FAMILY-RELATED"/>
    <property type="match status" value="1"/>
</dbReference>
<name>A0A0M0LPA7_9EUKA</name>
<evidence type="ECO:0000256" key="1">
    <source>
        <dbReference type="SAM" id="Coils"/>
    </source>
</evidence>
<feature type="compositionally biased region" description="Basic and acidic residues" evidence="2">
    <location>
        <begin position="715"/>
        <end position="724"/>
    </location>
</feature>
<feature type="compositionally biased region" description="Polar residues" evidence="2">
    <location>
        <begin position="783"/>
        <end position="795"/>
    </location>
</feature>
<comment type="caution">
    <text evidence="3">The sequence shown here is derived from an EMBL/GenBank/DDBJ whole genome shotgun (WGS) entry which is preliminary data.</text>
</comment>
<dbReference type="AlphaFoldDB" id="A0A0M0LPA7"/>
<dbReference type="Proteomes" id="UP000037460">
    <property type="component" value="Unassembled WGS sequence"/>
</dbReference>
<feature type="region of interest" description="Disordered" evidence="2">
    <location>
        <begin position="609"/>
        <end position="795"/>
    </location>
</feature>
<evidence type="ECO:0000313" key="3">
    <source>
        <dbReference type="EMBL" id="KOO52900.1"/>
    </source>
</evidence>
<feature type="coiled-coil region" evidence="1">
    <location>
        <begin position="437"/>
        <end position="464"/>
    </location>
</feature>
<organism evidence="3 4">
    <name type="scientific">Chrysochromulina tobinii</name>
    <dbReference type="NCBI Taxonomy" id="1460289"/>
    <lineage>
        <taxon>Eukaryota</taxon>
        <taxon>Haptista</taxon>
        <taxon>Haptophyta</taxon>
        <taxon>Prymnesiophyceae</taxon>
        <taxon>Prymnesiales</taxon>
        <taxon>Chrysochromulinaceae</taxon>
        <taxon>Chrysochromulina</taxon>
    </lineage>
</organism>
<feature type="compositionally biased region" description="Basic and acidic residues" evidence="2">
    <location>
        <begin position="771"/>
        <end position="782"/>
    </location>
</feature>